<dbReference type="CDD" id="cd08646">
    <property type="entry name" value="FMT_core_Met-tRNA-FMT_N"/>
    <property type="match status" value="1"/>
</dbReference>
<proteinExistence type="inferred from homology"/>
<feature type="domain" description="Formyl transferase N-terminal" evidence="9">
    <location>
        <begin position="3"/>
        <end position="181"/>
    </location>
</feature>
<comment type="catalytic activity">
    <reaction evidence="7 8">
        <text>L-methionyl-tRNA(fMet) + (6R)-10-formyltetrahydrofolate = N-formyl-L-methionyl-tRNA(fMet) + (6S)-5,6,7,8-tetrahydrofolate + H(+)</text>
        <dbReference type="Rhea" id="RHEA:24380"/>
        <dbReference type="Rhea" id="RHEA-COMP:9952"/>
        <dbReference type="Rhea" id="RHEA-COMP:9953"/>
        <dbReference type="ChEBI" id="CHEBI:15378"/>
        <dbReference type="ChEBI" id="CHEBI:57453"/>
        <dbReference type="ChEBI" id="CHEBI:78530"/>
        <dbReference type="ChEBI" id="CHEBI:78844"/>
        <dbReference type="ChEBI" id="CHEBI:195366"/>
        <dbReference type="EC" id="2.1.2.9"/>
    </reaction>
</comment>
<dbReference type="InterPro" id="IPR037022">
    <property type="entry name" value="Formyl_trans_C_sf"/>
</dbReference>
<dbReference type="Proteomes" id="UP000324517">
    <property type="component" value="Unassembled WGS sequence"/>
</dbReference>
<comment type="caution">
    <text evidence="11">The sequence shown here is derived from an EMBL/GenBank/DDBJ whole genome shotgun (WGS) entry which is preliminary data.</text>
</comment>
<dbReference type="NCBIfam" id="TIGR00460">
    <property type="entry name" value="fmt"/>
    <property type="match status" value="1"/>
</dbReference>
<protein>
    <recommendedName>
        <fullName evidence="4 8">Methionyl-tRNA formyltransferase</fullName>
        <ecNumber evidence="3 8">2.1.2.9</ecNumber>
    </recommendedName>
</protein>
<dbReference type="OrthoDB" id="9802815at2"/>
<comment type="function">
    <text evidence="1 8">Attaches a formyl group to the free amino group of methionyl-tRNA(fMet). The formyl group appears to play a dual role in the initiator identity of N-formylmethionyl-tRNA by promoting its recognition by IF2 and preventing the misappropriation of this tRNA by the elongation apparatus.</text>
</comment>
<evidence type="ECO:0000259" key="10">
    <source>
        <dbReference type="Pfam" id="PF02911"/>
    </source>
</evidence>
<evidence type="ECO:0000256" key="6">
    <source>
        <dbReference type="ARBA" id="ARBA00022917"/>
    </source>
</evidence>
<dbReference type="PANTHER" id="PTHR11138">
    <property type="entry name" value="METHIONYL-TRNA FORMYLTRANSFERASE"/>
    <property type="match status" value="1"/>
</dbReference>
<reference evidence="11 12" key="1">
    <citation type="submission" date="2019-08" db="EMBL/GenBank/DDBJ databases">
        <title>Bacillus genomes from the desert of Cuatro Cienegas, Coahuila.</title>
        <authorList>
            <person name="Olmedo-Alvarez G."/>
        </authorList>
    </citation>
    <scope>NUCLEOTIDE SEQUENCE [LARGE SCALE GENOMIC DNA]</scope>
    <source>
        <strain evidence="11 12">CH98b_3T</strain>
    </source>
</reference>
<dbReference type="Gene3D" id="3.40.50.170">
    <property type="entry name" value="Formyl transferase, N-terminal domain"/>
    <property type="match status" value="1"/>
</dbReference>
<dbReference type="SUPFAM" id="SSF53328">
    <property type="entry name" value="Formyltransferase"/>
    <property type="match status" value="1"/>
</dbReference>
<dbReference type="PANTHER" id="PTHR11138:SF5">
    <property type="entry name" value="METHIONYL-TRNA FORMYLTRANSFERASE, MITOCHONDRIAL"/>
    <property type="match status" value="1"/>
</dbReference>
<accession>A0A5D4TAZ5</accession>
<dbReference type="CDD" id="cd08704">
    <property type="entry name" value="Met_tRNA_FMT_C"/>
    <property type="match status" value="1"/>
</dbReference>
<evidence type="ECO:0000256" key="4">
    <source>
        <dbReference type="ARBA" id="ARBA00016014"/>
    </source>
</evidence>
<dbReference type="AlphaFoldDB" id="A0A5D4TAZ5"/>
<evidence type="ECO:0000256" key="1">
    <source>
        <dbReference type="ARBA" id="ARBA00002606"/>
    </source>
</evidence>
<evidence type="ECO:0000256" key="3">
    <source>
        <dbReference type="ARBA" id="ARBA00012261"/>
    </source>
</evidence>
<dbReference type="InterPro" id="IPR036477">
    <property type="entry name" value="Formyl_transf_N_sf"/>
</dbReference>
<name>A0A5D4TAZ5_9BACI</name>
<dbReference type="HAMAP" id="MF_00182">
    <property type="entry name" value="Formyl_trans"/>
    <property type="match status" value="1"/>
</dbReference>
<dbReference type="Pfam" id="PF00551">
    <property type="entry name" value="Formyl_trans_N"/>
    <property type="match status" value="1"/>
</dbReference>
<dbReference type="GO" id="GO:0004479">
    <property type="term" value="F:methionyl-tRNA formyltransferase activity"/>
    <property type="evidence" value="ECO:0007669"/>
    <property type="project" value="UniProtKB-UniRule"/>
</dbReference>
<dbReference type="InterPro" id="IPR005793">
    <property type="entry name" value="Formyl_trans_C"/>
</dbReference>
<dbReference type="InterPro" id="IPR044135">
    <property type="entry name" value="Met-tRNA-FMT_C"/>
</dbReference>
<dbReference type="SUPFAM" id="SSF50486">
    <property type="entry name" value="FMT C-terminal domain-like"/>
    <property type="match status" value="1"/>
</dbReference>
<feature type="binding site" evidence="8">
    <location>
        <begin position="111"/>
        <end position="114"/>
    </location>
    <ligand>
        <name>(6S)-5,6,7,8-tetrahydrofolate</name>
        <dbReference type="ChEBI" id="CHEBI:57453"/>
    </ligand>
</feature>
<dbReference type="FunFam" id="3.40.50.170:FF:000004">
    <property type="entry name" value="Methionyl-tRNA formyltransferase"/>
    <property type="match status" value="1"/>
</dbReference>
<dbReference type="InterPro" id="IPR041711">
    <property type="entry name" value="Met-tRNA-FMT_N"/>
</dbReference>
<comment type="similarity">
    <text evidence="2 8">Belongs to the Fmt family.</text>
</comment>
<evidence type="ECO:0000256" key="5">
    <source>
        <dbReference type="ARBA" id="ARBA00022679"/>
    </source>
</evidence>
<dbReference type="PROSITE" id="PS00373">
    <property type="entry name" value="GART"/>
    <property type="match status" value="1"/>
</dbReference>
<dbReference type="InterPro" id="IPR002376">
    <property type="entry name" value="Formyl_transf_N"/>
</dbReference>
<evidence type="ECO:0000313" key="11">
    <source>
        <dbReference type="EMBL" id="TYS72797.1"/>
    </source>
</evidence>
<keyword evidence="6 8" id="KW-0648">Protein biosynthesis</keyword>
<evidence type="ECO:0000256" key="7">
    <source>
        <dbReference type="ARBA" id="ARBA00048558"/>
    </source>
</evidence>
<dbReference type="RefSeq" id="WP_148978836.1">
    <property type="nucleotide sequence ID" value="NZ_JBNIKO010000002.1"/>
</dbReference>
<dbReference type="InterPro" id="IPR011034">
    <property type="entry name" value="Formyl_transferase-like_C_sf"/>
</dbReference>
<dbReference type="Pfam" id="PF02911">
    <property type="entry name" value="Formyl_trans_C"/>
    <property type="match status" value="1"/>
</dbReference>
<dbReference type="GO" id="GO:0005829">
    <property type="term" value="C:cytosol"/>
    <property type="evidence" value="ECO:0007669"/>
    <property type="project" value="TreeGrafter"/>
</dbReference>
<organism evidence="11 12">
    <name type="scientific">Sutcliffiella horikoshii</name>
    <dbReference type="NCBI Taxonomy" id="79883"/>
    <lineage>
        <taxon>Bacteria</taxon>
        <taxon>Bacillati</taxon>
        <taxon>Bacillota</taxon>
        <taxon>Bacilli</taxon>
        <taxon>Bacillales</taxon>
        <taxon>Bacillaceae</taxon>
        <taxon>Sutcliffiella</taxon>
    </lineage>
</organism>
<dbReference type="InterPro" id="IPR001555">
    <property type="entry name" value="GART_AS"/>
</dbReference>
<dbReference type="Gene3D" id="3.10.25.10">
    <property type="entry name" value="Formyl transferase, C-terminal domain"/>
    <property type="match status" value="1"/>
</dbReference>
<evidence type="ECO:0000259" key="9">
    <source>
        <dbReference type="Pfam" id="PF00551"/>
    </source>
</evidence>
<evidence type="ECO:0000313" key="12">
    <source>
        <dbReference type="Proteomes" id="UP000324517"/>
    </source>
</evidence>
<gene>
    <name evidence="8" type="primary">fmt</name>
    <name evidence="11" type="ORF">FZC75_06895</name>
</gene>
<evidence type="ECO:0000256" key="8">
    <source>
        <dbReference type="HAMAP-Rule" id="MF_00182"/>
    </source>
</evidence>
<dbReference type="EC" id="2.1.2.9" evidence="3 8"/>
<evidence type="ECO:0000256" key="2">
    <source>
        <dbReference type="ARBA" id="ARBA00010699"/>
    </source>
</evidence>
<dbReference type="InterPro" id="IPR005794">
    <property type="entry name" value="Fmt"/>
</dbReference>
<sequence>MKKKIVFMGTPDFAVPVLQQIIQDGYEVIAVVTQPDRPKGRKKVLTPPPVKVEAEKHNIPVYQPEKIKEAAEYEKITSLEPDLIVTAAFGQILPKPLLDAPKYGCINVHASLLPKLRGGAPIHYSIIQGHEKTGVTIMYMVEKLDAGDMLTQVEVKIEERDHVGTLHDKLSVAGSKLLSETLPQLFDDKLQAEVQNHEEATFASNIKREQEKIDWTMDGEQIYNHVRGLHPWPVAYTTMEGQVMKVWWGEKTQTAKEAVPGTIIGFEGDGFIVKTGNSIGIKITDLQLAGKKRMTGTQYLNGAGASLSEGTKLGD</sequence>
<feature type="domain" description="Formyl transferase C-terminal" evidence="10">
    <location>
        <begin position="205"/>
        <end position="303"/>
    </location>
</feature>
<keyword evidence="5 8" id="KW-0808">Transferase</keyword>
<dbReference type="EMBL" id="VTET01000003">
    <property type="protein sequence ID" value="TYS72797.1"/>
    <property type="molecule type" value="Genomic_DNA"/>
</dbReference>